<gene>
    <name evidence="2" type="ORF">HK100_011072</name>
</gene>
<evidence type="ECO:0000313" key="3">
    <source>
        <dbReference type="Proteomes" id="UP001211907"/>
    </source>
</evidence>
<accession>A0AAD5XDI3</accession>
<dbReference type="Proteomes" id="UP001211907">
    <property type="component" value="Unassembled WGS sequence"/>
</dbReference>
<sequence>FDTTVALTIFHNAQIAIFKDPNGIEVRLIELTEQQQEDSTIAESDKRQWFARVGYYTIPTAKIELTGRYFERIFACTSNQHNSEKVAAVGGGGGRNKHGGGGMVAENIVKTVVGKGKKNTGEELSKNSNIGGIRIVDTEEYVIGLTKTQFLWLSHEPRCMGTSICFTGKLIAESHEVRQCDRSSSQLLAIGIEVPSLDALLKRWEWERPNEVSWEPGRFRISGIGQFGKFIEPNNNITVEIFTPKIIDPAEVQRENAAAAAAAVIAANEKAEKLRKLKADLLPPKSHTNDEIAKITVSKLVKAVSESALVPINSHRNAVEMTEETLTPLEINPLPQDVKVKLRNIKVSMSEELQPASENVVKMKLNQKLEKLKIEAEQNGERANGFKAEVKELKAVIAEQEVDIKGLHNKVKTIPPQPKKLETEKAELETKHEELTVVHTALKGEFEETLKSLEAL</sequence>
<organism evidence="2 3">
    <name type="scientific">Physocladia obscura</name>
    <dbReference type="NCBI Taxonomy" id="109957"/>
    <lineage>
        <taxon>Eukaryota</taxon>
        <taxon>Fungi</taxon>
        <taxon>Fungi incertae sedis</taxon>
        <taxon>Chytridiomycota</taxon>
        <taxon>Chytridiomycota incertae sedis</taxon>
        <taxon>Chytridiomycetes</taxon>
        <taxon>Chytridiales</taxon>
        <taxon>Chytriomycetaceae</taxon>
        <taxon>Physocladia</taxon>
    </lineage>
</organism>
<keyword evidence="3" id="KW-1185">Reference proteome</keyword>
<name>A0AAD5XDI3_9FUNG</name>
<dbReference type="EMBL" id="JADGJH010000644">
    <property type="protein sequence ID" value="KAJ3124886.1"/>
    <property type="molecule type" value="Genomic_DNA"/>
</dbReference>
<comment type="caution">
    <text evidence="2">The sequence shown here is derived from an EMBL/GenBank/DDBJ whole genome shotgun (WGS) entry which is preliminary data.</text>
</comment>
<protein>
    <submittedName>
        <fullName evidence="2">Uncharacterized protein</fullName>
    </submittedName>
</protein>
<feature type="non-terminal residue" evidence="2">
    <location>
        <position position="1"/>
    </location>
</feature>
<feature type="coiled-coil region" evidence="1">
    <location>
        <begin position="362"/>
        <end position="410"/>
    </location>
</feature>
<keyword evidence="1" id="KW-0175">Coiled coil</keyword>
<evidence type="ECO:0000313" key="2">
    <source>
        <dbReference type="EMBL" id="KAJ3124886.1"/>
    </source>
</evidence>
<reference evidence="2" key="1">
    <citation type="submission" date="2020-05" db="EMBL/GenBank/DDBJ databases">
        <title>Phylogenomic resolution of chytrid fungi.</title>
        <authorList>
            <person name="Stajich J.E."/>
            <person name="Amses K."/>
            <person name="Simmons R."/>
            <person name="Seto K."/>
            <person name="Myers J."/>
            <person name="Bonds A."/>
            <person name="Quandt C.A."/>
            <person name="Barry K."/>
            <person name="Liu P."/>
            <person name="Grigoriev I."/>
            <person name="Longcore J.E."/>
            <person name="James T.Y."/>
        </authorList>
    </citation>
    <scope>NUCLEOTIDE SEQUENCE</scope>
    <source>
        <strain evidence="2">JEL0513</strain>
    </source>
</reference>
<evidence type="ECO:0000256" key="1">
    <source>
        <dbReference type="SAM" id="Coils"/>
    </source>
</evidence>
<dbReference type="AlphaFoldDB" id="A0AAD5XDI3"/>
<proteinExistence type="predicted"/>